<gene>
    <name evidence="2" type="ORF">N0V93_003612</name>
</gene>
<accession>A0A9W8YWZ3</accession>
<dbReference type="GO" id="GO:0006891">
    <property type="term" value="P:intra-Golgi vesicle-mediated transport"/>
    <property type="evidence" value="ECO:0007669"/>
    <property type="project" value="InterPro"/>
</dbReference>
<comment type="caution">
    <text evidence="2">The sequence shown here is derived from an EMBL/GenBank/DDBJ whole genome shotgun (WGS) entry which is preliminary data.</text>
</comment>
<feature type="domain" description="Trafficking protein particle complex II-specific subunit 65 IgD3" evidence="1">
    <location>
        <begin position="414"/>
        <end position="618"/>
    </location>
</feature>
<name>A0A9W8YWZ3_9PEZI</name>
<evidence type="ECO:0000313" key="2">
    <source>
        <dbReference type="EMBL" id="KAJ4394395.1"/>
    </source>
</evidence>
<dbReference type="PANTHER" id="PTHR28159">
    <property type="entry name" value="TRAFFICKING PROTEIN PARTICLE COMPLEX II-SPECIFIC SUBUNIT 65"/>
    <property type="match status" value="1"/>
</dbReference>
<dbReference type="Proteomes" id="UP001140453">
    <property type="component" value="Unassembled WGS sequence"/>
</dbReference>
<dbReference type="OrthoDB" id="5345392at2759"/>
<dbReference type="InterPro" id="IPR024662">
    <property type="entry name" value="Trs65"/>
</dbReference>
<protein>
    <recommendedName>
        <fullName evidence="1">Trafficking protein particle complex II-specific subunit 65 IgD3 domain-containing protein</fullName>
    </recommendedName>
</protein>
<dbReference type="PANTHER" id="PTHR28159:SF1">
    <property type="entry name" value="TRAFFICKING PROTEIN PARTICLE COMPLEX II-SPECIFIC SUBUNIT 65"/>
    <property type="match status" value="1"/>
</dbReference>
<dbReference type="GO" id="GO:1990071">
    <property type="term" value="C:TRAPPII protein complex"/>
    <property type="evidence" value="ECO:0007669"/>
    <property type="project" value="InterPro"/>
</dbReference>
<proteinExistence type="predicted"/>
<dbReference type="Pfam" id="PF12735">
    <property type="entry name" value="IgD3_Trs65"/>
    <property type="match status" value="1"/>
</dbReference>
<reference evidence="2" key="1">
    <citation type="submission" date="2022-10" db="EMBL/GenBank/DDBJ databases">
        <title>Tapping the CABI collections for fungal endophytes: first genome assemblies for Collariella, Neodidymelliopsis, Ascochyta clinopodiicola, Didymella pomorum, Didymosphaeria variabile, Neocosmospora piperis and Neocucurbitaria cava.</title>
        <authorList>
            <person name="Hill R."/>
        </authorList>
    </citation>
    <scope>NUCLEOTIDE SEQUENCE</scope>
    <source>
        <strain evidence="2">IMI 355082</strain>
    </source>
</reference>
<evidence type="ECO:0000313" key="3">
    <source>
        <dbReference type="Proteomes" id="UP001140453"/>
    </source>
</evidence>
<evidence type="ECO:0000259" key="1">
    <source>
        <dbReference type="Pfam" id="PF12735"/>
    </source>
</evidence>
<dbReference type="InterPro" id="IPR055420">
    <property type="entry name" value="IgD3_Trs65"/>
</dbReference>
<dbReference type="EMBL" id="JAPEVB010000002">
    <property type="protein sequence ID" value="KAJ4394395.1"/>
    <property type="molecule type" value="Genomic_DNA"/>
</dbReference>
<dbReference type="GO" id="GO:0005802">
    <property type="term" value="C:trans-Golgi network"/>
    <property type="evidence" value="ECO:0007669"/>
    <property type="project" value="TreeGrafter"/>
</dbReference>
<keyword evidence="3" id="KW-1185">Reference proteome</keyword>
<sequence length="623" mass="68022">MAVPSQPEDAAPDAGDAVFLEQSHLTYVIPYGTDVEIKETIESAIAQGKPLEDIETRSWLFFDETVYVFLILRTNELSSANLKPYTDRLLLSIQAQVINTPNPDRADSTGASEVIYNAELEHVETPLTSFQIRSSSVEEAAEEKTTAYTVWKAPIFLTRPRLRLFGPSVVFTATASLRPDPAHYGEQRNGYLESGVPPGLNLLDAFARDPLLAGIKPRLSATRVSRVAPATQIGKESFPMLKGLHNLSRKVYPAVHTRVRFSRPNAIPPSPAIIALLEIDFTPYFDCEISVDKVNLTLPDGQIEDLNHSTGLDLPLRCVAHDHITLMYRLAPKESDIPSKTPNRELSISIECTALINDNCKPKLRMAWSTILDFTLPVNPGFGAGVTKPFQRSHRPTQLSIGDGASFVSPSVARPDSIPSLEAAETRSLAIETSIPEFGITMTFTADHKPVYPGDEFVWTIFVVNRVAGTGVTPLGTTSTSVPPPPARKLALLAIPKRRRNDQRIVRPPSTSGPARRKSVAAVVANSNGNDSTAEVADAVLDENIVHAMQHSSLVDSTDVVCLSADVRVGPLAPNACFVTEMRFLALREGIVGIESVRVLDLGNQEHVDVRDLPVMVVERRGD</sequence>
<organism evidence="2 3">
    <name type="scientific">Gnomoniopsis smithogilvyi</name>
    <dbReference type="NCBI Taxonomy" id="1191159"/>
    <lineage>
        <taxon>Eukaryota</taxon>
        <taxon>Fungi</taxon>
        <taxon>Dikarya</taxon>
        <taxon>Ascomycota</taxon>
        <taxon>Pezizomycotina</taxon>
        <taxon>Sordariomycetes</taxon>
        <taxon>Sordariomycetidae</taxon>
        <taxon>Diaporthales</taxon>
        <taxon>Gnomoniaceae</taxon>
        <taxon>Gnomoniopsis</taxon>
    </lineage>
</organism>
<dbReference type="AlphaFoldDB" id="A0A9W8YWZ3"/>